<evidence type="ECO:0000313" key="3">
    <source>
        <dbReference type="Proteomes" id="UP000245119"/>
    </source>
</evidence>
<evidence type="ECO:0000313" key="2">
    <source>
        <dbReference type="EMBL" id="PVD21257.1"/>
    </source>
</evidence>
<proteinExistence type="predicted"/>
<name>A0A2T7NJB6_POMCA</name>
<gene>
    <name evidence="2" type="ORF">C0Q70_19428</name>
</gene>
<dbReference type="Pfam" id="PF13469">
    <property type="entry name" value="Sulfotransfer_3"/>
    <property type="match status" value="1"/>
</dbReference>
<dbReference type="PANTHER" id="PTHR10704">
    <property type="entry name" value="CARBOHYDRATE SULFOTRANSFERASE"/>
    <property type="match status" value="1"/>
</dbReference>
<dbReference type="OrthoDB" id="6152155at2759"/>
<organism evidence="2 3">
    <name type="scientific">Pomacea canaliculata</name>
    <name type="common">Golden apple snail</name>
    <dbReference type="NCBI Taxonomy" id="400727"/>
    <lineage>
        <taxon>Eukaryota</taxon>
        <taxon>Metazoa</taxon>
        <taxon>Spiralia</taxon>
        <taxon>Lophotrochozoa</taxon>
        <taxon>Mollusca</taxon>
        <taxon>Gastropoda</taxon>
        <taxon>Caenogastropoda</taxon>
        <taxon>Architaenioglossa</taxon>
        <taxon>Ampullarioidea</taxon>
        <taxon>Ampullariidae</taxon>
        <taxon>Pomacea</taxon>
    </lineage>
</organism>
<reference evidence="2 3" key="1">
    <citation type="submission" date="2018-04" db="EMBL/GenBank/DDBJ databases">
        <title>The genome of golden apple snail Pomacea canaliculata provides insight into stress tolerance and invasive adaptation.</title>
        <authorList>
            <person name="Liu C."/>
            <person name="Liu B."/>
            <person name="Ren Y."/>
            <person name="Zhang Y."/>
            <person name="Wang H."/>
            <person name="Li S."/>
            <person name="Jiang F."/>
            <person name="Yin L."/>
            <person name="Zhang G."/>
            <person name="Qian W."/>
            <person name="Fan W."/>
        </authorList>
    </citation>
    <scope>NUCLEOTIDE SEQUENCE [LARGE SCALE GENOMIC DNA]</scope>
    <source>
        <strain evidence="2">SZHN2017</strain>
        <tissue evidence="2">Muscle</tissue>
    </source>
</reference>
<dbReference type="Gene3D" id="3.40.50.300">
    <property type="entry name" value="P-loop containing nucleotide triphosphate hydrolases"/>
    <property type="match status" value="1"/>
</dbReference>
<accession>A0A2T7NJB6</accession>
<dbReference type="PANTHER" id="PTHR10704:SF71">
    <property type="entry name" value="CARBOHYDRATE SULFOTRANSFERASE 1-LIKE"/>
    <property type="match status" value="1"/>
</dbReference>
<dbReference type="InterPro" id="IPR027417">
    <property type="entry name" value="P-loop_NTPase"/>
</dbReference>
<evidence type="ECO:0000256" key="1">
    <source>
        <dbReference type="SAM" id="MobiDB-lite"/>
    </source>
</evidence>
<protein>
    <recommendedName>
        <fullName evidence="4">Sulfotransferase domain-containing protein</fullName>
    </recommendedName>
</protein>
<evidence type="ECO:0008006" key="4">
    <source>
        <dbReference type="Google" id="ProtNLM"/>
    </source>
</evidence>
<feature type="region of interest" description="Disordered" evidence="1">
    <location>
        <begin position="34"/>
        <end position="63"/>
    </location>
</feature>
<dbReference type="GO" id="GO:0006790">
    <property type="term" value="P:sulfur compound metabolic process"/>
    <property type="evidence" value="ECO:0007669"/>
    <property type="project" value="TreeGrafter"/>
</dbReference>
<dbReference type="EMBL" id="PZQS01000012">
    <property type="protein sequence ID" value="PVD21257.1"/>
    <property type="molecule type" value="Genomic_DNA"/>
</dbReference>
<dbReference type="Proteomes" id="UP000245119">
    <property type="component" value="Linkage Group LG12"/>
</dbReference>
<dbReference type="GO" id="GO:0006044">
    <property type="term" value="P:N-acetylglucosamine metabolic process"/>
    <property type="evidence" value="ECO:0007669"/>
    <property type="project" value="TreeGrafter"/>
</dbReference>
<keyword evidence="3" id="KW-1185">Reference proteome</keyword>
<dbReference type="InterPro" id="IPR051135">
    <property type="entry name" value="Gal/GlcNAc/GalNAc_ST"/>
</dbReference>
<dbReference type="GO" id="GO:0001517">
    <property type="term" value="F:N-acetylglucosamine 6-O-sulfotransferase activity"/>
    <property type="evidence" value="ECO:0007669"/>
    <property type="project" value="TreeGrafter"/>
</dbReference>
<comment type="caution">
    <text evidence="2">The sequence shown here is derived from an EMBL/GenBank/DDBJ whole genome shotgun (WGS) entry which is preliminary data.</text>
</comment>
<feature type="region of interest" description="Disordered" evidence="1">
    <location>
        <begin position="316"/>
        <end position="353"/>
    </location>
</feature>
<feature type="compositionally biased region" description="Basic and acidic residues" evidence="1">
    <location>
        <begin position="40"/>
        <end position="63"/>
    </location>
</feature>
<sequence>MEAWTVGINDEPVWMCKRPYSEYSRPLKAAVSSSEITTKTAERTAVREQDNHEKQKAQDGDRCHLGCGDGDEREEGAPSVKRILLVTYGRSGSTFTSYVLKEAQEAFLFFEPLRPLVMRKTQGHGHHHVVSGCRFYEPQELNSSMLSEYERSAVGVLDSILDCNMTSLTIDDYLSPVIRHHEHTKDVSRCLRSILNDSYLNLPHYLQCLIDFWNLCRSRTLRLIKTIRMPLRALFELMRKYPDLYLVYLVRDPRATLMSQRQNFGHSPMPQNFCNLVQDDVAHMRLLQQLFPSRAIARCGTRDIIVDPWSGASACTPPWPDDDPRSSASSGCTPGPAATQRLPGVPQGPQEHRQPLALHHRLQCGTTHDYFCAEAYRALGYVQVHNETLLRNTNESLTCSTNTLEMLQLPVAA</sequence>
<dbReference type="SUPFAM" id="SSF52540">
    <property type="entry name" value="P-loop containing nucleoside triphosphate hydrolases"/>
    <property type="match status" value="1"/>
</dbReference>
<dbReference type="AlphaFoldDB" id="A0A2T7NJB6"/>